<dbReference type="eggNOG" id="COG3706">
    <property type="taxonomic scope" value="Bacteria"/>
</dbReference>
<evidence type="ECO:0000256" key="3">
    <source>
        <dbReference type="SAM" id="Phobius"/>
    </source>
</evidence>
<dbReference type="CDD" id="cd01949">
    <property type="entry name" value="GGDEF"/>
    <property type="match status" value="1"/>
</dbReference>
<dbReference type="Gene3D" id="3.30.450.290">
    <property type="match status" value="1"/>
</dbReference>
<dbReference type="InterPro" id="IPR000160">
    <property type="entry name" value="GGDEF_dom"/>
</dbReference>
<dbReference type="InterPro" id="IPR029787">
    <property type="entry name" value="Nucleotide_cyclase"/>
</dbReference>
<dbReference type="InterPro" id="IPR050469">
    <property type="entry name" value="Diguanylate_Cyclase"/>
</dbReference>
<evidence type="ECO:0000313" key="5">
    <source>
        <dbReference type="EMBL" id="ACD96392.1"/>
    </source>
</evidence>
<dbReference type="GO" id="GO:0043709">
    <property type="term" value="P:cell adhesion involved in single-species biofilm formation"/>
    <property type="evidence" value="ECO:0007669"/>
    <property type="project" value="TreeGrafter"/>
</dbReference>
<dbReference type="EMBL" id="CP001089">
    <property type="protein sequence ID" value="ACD96392.1"/>
    <property type="molecule type" value="Genomic_DNA"/>
</dbReference>
<organism evidence="5 6">
    <name type="scientific">Trichlorobacter lovleyi (strain ATCC BAA-1151 / DSM 17278 / SZ)</name>
    <name type="common">Geobacter lovleyi</name>
    <dbReference type="NCBI Taxonomy" id="398767"/>
    <lineage>
        <taxon>Bacteria</taxon>
        <taxon>Pseudomonadati</taxon>
        <taxon>Thermodesulfobacteriota</taxon>
        <taxon>Desulfuromonadia</taxon>
        <taxon>Geobacterales</taxon>
        <taxon>Geobacteraceae</taxon>
        <taxon>Trichlorobacter</taxon>
    </lineage>
</organism>
<dbReference type="PANTHER" id="PTHR45138">
    <property type="entry name" value="REGULATORY COMPONENTS OF SENSORY TRANSDUCTION SYSTEM"/>
    <property type="match status" value="1"/>
</dbReference>
<dbReference type="Proteomes" id="UP000002420">
    <property type="component" value="Chromosome"/>
</dbReference>
<dbReference type="GO" id="GO:0052621">
    <property type="term" value="F:diguanylate cyclase activity"/>
    <property type="evidence" value="ECO:0007669"/>
    <property type="project" value="UniProtKB-EC"/>
</dbReference>
<feature type="transmembrane region" description="Helical" evidence="3">
    <location>
        <begin position="252"/>
        <end position="272"/>
    </location>
</feature>
<dbReference type="Gene3D" id="3.30.70.270">
    <property type="match status" value="1"/>
</dbReference>
<dbReference type="STRING" id="398767.Glov_2679"/>
<feature type="domain" description="GGDEF" evidence="4">
    <location>
        <begin position="321"/>
        <end position="453"/>
    </location>
</feature>
<keyword evidence="6" id="KW-1185">Reference proteome</keyword>
<keyword evidence="3" id="KW-0812">Transmembrane</keyword>
<dbReference type="Pfam" id="PF00990">
    <property type="entry name" value="GGDEF"/>
    <property type="match status" value="1"/>
</dbReference>
<accession>B3E6Y7</accession>
<sequence length="459" mass="51150">MSLCLLFDISSTIVYISRYKSLPLIVKTDPCLRMRMPNNRLKFARKFLIGAVIIISLVICGIFLAFNMRAEELTVSMIHQQAKALFQQVILIRRWVTGYGGVYVEVKPGVNPNPFLTSLPGLKVNIVDKDNNKQYTLRNPGLVTREMSQLSTEAEGYSFHVSSLKPVNVETNSPDVFERTSLLRFEQGARETFTIEQRPGGPVYRYMAPLAYETTCNRCHSNQGYKVGDIRGGISVSIPMKEVVAKMRMNRLLTAASAVLVLGLLLGLLAVINNRFLKELREAQEKLVEMATIDSLTGLLNRRAGLERVEEELSRHQRSERAFACLLLDIDRFKKINDTYGHQAGDAVLSEFGATLRRHVRKHDIVCRYGGEEFLLLLPDTSPSAARTTAEKIRAVTAATPIMFAGRQIAVTTSIGISMMQGDETAKAMIARADAALYEAKNSGRNRVVCAEANELQAD</sequence>
<dbReference type="EC" id="2.7.7.65" evidence="1"/>
<protein>
    <recommendedName>
        <fullName evidence="1">diguanylate cyclase</fullName>
        <ecNumber evidence="1">2.7.7.65</ecNumber>
    </recommendedName>
</protein>
<evidence type="ECO:0000259" key="4">
    <source>
        <dbReference type="PROSITE" id="PS50887"/>
    </source>
</evidence>
<comment type="catalytic activity">
    <reaction evidence="2">
        <text>2 GTP = 3',3'-c-di-GMP + 2 diphosphate</text>
        <dbReference type="Rhea" id="RHEA:24898"/>
        <dbReference type="ChEBI" id="CHEBI:33019"/>
        <dbReference type="ChEBI" id="CHEBI:37565"/>
        <dbReference type="ChEBI" id="CHEBI:58805"/>
        <dbReference type="EC" id="2.7.7.65"/>
    </reaction>
</comment>
<dbReference type="GO" id="GO:1902201">
    <property type="term" value="P:negative regulation of bacterial-type flagellum-dependent cell motility"/>
    <property type="evidence" value="ECO:0007669"/>
    <property type="project" value="TreeGrafter"/>
</dbReference>
<keyword evidence="3" id="KW-0472">Membrane</keyword>
<dbReference type="Pfam" id="PF11845">
    <property type="entry name" value="Tll0287-like"/>
    <property type="match status" value="1"/>
</dbReference>
<dbReference type="GO" id="GO:0005886">
    <property type="term" value="C:plasma membrane"/>
    <property type="evidence" value="ECO:0007669"/>
    <property type="project" value="TreeGrafter"/>
</dbReference>
<keyword evidence="3" id="KW-1133">Transmembrane helix</keyword>
<name>B3E6Y7_TRIL1</name>
<dbReference type="SMART" id="SM00267">
    <property type="entry name" value="GGDEF"/>
    <property type="match status" value="1"/>
</dbReference>
<evidence type="ECO:0000256" key="2">
    <source>
        <dbReference type="ARBA" id="ARBA00034247"/>
    </source>
</evidence>
<dbReference type="FunFam" id="3.30.70.270:FF:000001">
    <property type="entry name" value="Diguanylate cyclase domain protein"/>
    <property type="match status" value="1"/>
</dbReference>
<gene>
    <name evidence="5" type="ordered locus">Glov_2679</name>
</gene>
<dbReference type="InterPro" id="IPR021796">
    <property type="entry name" value="Tll0287-like_dom"/>
</dbReference>
<dbReference type="KEGG" id="glo:Glov_2679"/>
<reference evidence="5 6" key="1">
    <citation type="submission" date="2008-05" db="EMBL/GenBank/DDBJ databases">
        <title>Complete sequence of chromosome of Geobacter lovleyi SZ.</title>
        <authorList>
            <consortium name="US DOE Joint Genome Institute"/>
            <person name="Lucas S."/>
            <person name="Copeland A."/>
            <person name="Lapidus A."/>
            <person name="Glavina del Rio T."/>
            <person name="Dalin E."/>
            <person name="Tice H."/>
            <person name="Bruce D."/>
            <person name="Goodwin L."/>
            <person name="Pitluck S."/>
            <person name="Chertkov O."/>
            <person name="Meincke L."/>
            <person name="Brettin T."/>
            <person name="Detter J.C."/>
            <person name="Han C."/>
            <person name="Tapia R."/>
            <person name="Kuske C.R."/>
            <person name="Schmutz J."/>
            <person name="Larimer F."/>
            <person name="Land M."/>
            <person name="Hauser L."/>
            <person name="Kyrpides N."/>
            <person name="Mikhailova N."/>
            <person name="Sung Y."/>
            <person name="Fletcher K.E."/>
            <person name="Ritalahti K.M."/>
            <person name="Loeffler F.E."/>
            <person name="Richardson P."/>
        </authorList>
    </citation>
    <scope>NUCLEOTIDE SEQUENCE [LARGE SCALE GENOMIC DNA]</scope>
    <source>
        <strain evidence="6">ATCC BAA-1151 / DSM 17278 / SZ</strain>
    </source>
</reference>
<evidence type="ECO:0000313" key="6">
    <source>
        <dbReference type="Proteomes" id="UP000002420"/>
    </source>
</evidence>
<dbReference type="HOGENOM" id="CLU_033810_0_0_7"/>
<dbReference type="PANTHER" id="PTHR45138:SF9">
    <property type="entry name" value="DIGUANYLATE CYCLASE DGCM-RELATED"/>
    <property type="match status" value="1"/>
</dbReference>
<evidence type="ECO:0000256" key="1">
    <source>
        <dbReference type="ARBA" id="ARBA00012528"/>
    </source>
</evidence>
<dbReference type="PROSITE" id="PS50887">
    <property type="entry name" value="GGDEF"/>
    <property type="match status" value="1"/>
</dbReference>
<dbReference type="AlphaFoldDB" id="B3E6Y7"/>
<proteinExistence type="predicted"/>
<dbReference type="NCBIfam" id="TIGR00254">
    <property type="entry name" value="GGDEF"/>
    <property type="match status" value="1"/>
</dbReference>
<feature type="transmembrane region" description="Helical" evidence="3">
    <location>
        <begin position="43"/>
        <end position="66"/>
    </location>
</feature>
<dbReference type="InterPro" id="IPR043128">
    <property type="entry name" value="Rev_trsase/Diguanyl_cyclase"/>
</dbReference>
<dbReference type="SUPFAM" id="SSF55073">
    <property type="entry name" value="Nucleotide cyclase"/>
    <property type="match status" value="1"/>
</dbReference>